<name>B4G8U5_DROPE</name>
<evidence type="ECO:0000313" key="1">
    <source>
        <dbReference type="EMBL" id="EDW28775.1"/>
    </source>
</evidence>
<keyword evidence="2" id="KW-1185">Reference proteome</keyword>
<dbReference type="EMBL" id="CH479180">
    <property type="protein sequence ID" value="EDW28775.1"/>
    <property type="molecule type" value="Genomic_DNA"/>
</dbReference>
<organism evidence="2">
    <name type="scientific">Drosophila persimilis</name>
    <name type="common">Fruit fly</name>
    <dbReference type="NCBI Taxonomy" id="7234"/>
    <lineage>
        <taxon>Eukaryota</taxon>
        <taxon>Metazoa</taxon>
        <taxon>Ecdysozoa</taxon>
        <taxon>Arthropoda</taxon>
        <taxon>Hexapoda</taxon>
        <taxon>Insecta</taxon>
        <taxon>Pterygota</taxon>
        <taxon>Neoptera</taxon>
        <taxon>Endopterygota</taxon>
        <taxon>Diptera</taxon>
        <taxon>Brachycera</taxon>
        <taxon>Muscomorpha</taxon>
        <taxon>Ephydroidea</taxon>
        <taxon>Drosophilidae</taxon>
        <taxon>Drosophila</taxon>
        <taxon>Sophophora</taxon>
    </lineage>
</organism>
<dbReference type="AlphaFoldDB" id="B4G8U5"/>
<accession>B4G8U5</accession>
<dbReference type="HOGENOM" id="CLU_2160977_0_0_1"/>
<reference evidence="1 2" key="1">
    <citation type="journal article" date="2007" name="Nature">
        <title>Evolution of genes and genomes on the Drosophila phylogeny.</title>
        <authorList>
            <consortium name="Drosophila 12 Genomes Consortium"/>
            <person name="Clark A.G."/>
            <person name="Eisen M.B."/>
            <person name="Smith D.R."/>
            <person name="Bergman C.M."/>
            <person name="Oliver B."/>
            <person name="Markow T.A."/>
            <person name="Kaufman T.C."/>
            <person name="Kellis M."/>
            <person name="Gelbart W."/>
            <person name="Iyer V.N."/>
            <person name="Pollard D.A."/>
            <person name="Sackton T.B."/>
            <person name="Larracuente A.M."/>
            <person name="Singh N.D."/>
            <person name="Abad J.P."/>
            <person name="Abt D.N."/>
            <person name="Adryan B."/>
            <person name="Aguade M."/>
            <person name="Akashi H."/>
            <person name="Anderson W.W."/>
            <person name="Aquadro C.F."/>
            <person name="Ardell D.H."/>
            <person name="Arguello R."/>
            <person name="Artieri C.G."/>
            <person name="Barbash D.A."/>
            <person name="Barker D."/>
            <person name="Barsanti P."/>
            <person name="Batterham P."/>
            <person name="Batzoglou S."/>
            <person name="Begun D."/>
            <person name="Bhutkar A."/>
            <person name="Blanco E."/>
            <person name="Bosak S.A."/>
            <person name="Bradley R.K."/>
            <person name="Brand A.D."/>
            <person name="Brent M.R."/>
            <person name="Brooks A.N."/>
            <person name="Brown R.H."/>
            <person name="Butlin R.K."/>
            <person name="Caggese C."/>
            <person name="Calvi B.R."/>
            <person name="Bernardo de Carvalho A."/>
            <person name="Caspi A."/>
            <person name="Castrezana S."/>
            <person name="Celniker S.E."/>
            <person name="Chang J.L."/>
            <person name="Chapple C."/>
            <person name="Chatterji S."/>
            <person name="Chinwalla A."/>
            <person name="Civetta A."/>
            <person name="Clifton S.W."/>
            <person name="Comeron J.M."/>
            <person name="Costello J.C."/>
            <person name="Coyne J.A."/>
            <person name="Daub J."/>
            <person name="David R.G."/>
            <person name="Delcher A.L."/>
            <person name="Delehaunty K."/>
            <person name="Do C.B."/>
            <person name="Ebling H."/>
            <person name="Edwards K."/>
            <person name="Eickbush T."/>
            <person name="Evans J.D."/>
            <person name="Filipski A."/>
            <person name="Findeiss S."/>
            <person name="Freyhult E."/>
            <person name="Fulton L."/>
            <person name="Fulton R."/>
            <person name="Garcia A.C."/>
            <person name="Gardiner A."/>
            <person name="Garfield D.A."/>
            <person name="Garvin B.E."/>
            <person name="Gibson G."/>
            <person name="Gilbert D."/>
            <person name="Gnerre S."/>
            <person name="Godfrey J."/>
            <person name="Good R."/>
            <person name="Gotea V."/>
            <person name="Gravely B."/>
            <person name="Greenberg A.J."/>
            <person name="Griffiths-Jones S."/>
            <person name="Gross S."/>
            <person name="Guigo R."/>
            <person name="Gustafson E.A."/>
            <person name="Haerty W."/>
            <person name="Hahn M.W."/>
            <person name="Halligan D.L."/>
            <person name="Halpern A.L."/>
            <person name="Halter G.M."/>
            <person name="Han M.V."/>
            <person name="Heger A."/>
            <person name="Hillier L."/>
            <person name="Hinrichs A.S."/>
            <person name="Holmes I."/>
            <person name="Hoskins R.A."/>
            <person name="Hubisz M.J."/>
            <person name="Hultmark D."/>
            <person name="Huntley M.A."/>
            <person name="Jaffe D.B."/>
            <person name="Jagadeeshan S."/>
            <person name="Jeck W.R."/>
            <person name="Johnson J."/>
            <person name="Jones C.D."/>
            <person name="Jordan W.C."/>
            <person name="Karpen G.H."/>
            <person name="Kataoka E."/>
            <person name="Keightley P.D."/>
            <person name="Kheradpour P."/>
            <person name="Kirkness E.F."/>
            <person name="Koerich L.B."/>
            <person name="Kristiansen K."/>
            <person name="Kudrna D."/>
            <person name="Kulathinal R.J."/>
            <person name="Kumar S."/>
            <person name="Kwok R."/>
            <person name="Lander E."/>
            <person name="Langley C.H."/>
            <person name="Lapoint R."/>
            <person name="Lazzaro B.P."/>
            <person name="Lee S.J."/>
            <person name="Levesque L."/>
            <person name="Li R."/>
            <person name="Lin C.F."/>
            <person name="Lin M.F."/>
            <person name="Lindblad-Toh K."/>
            <person name="Llopart A."/>
            <person name="Long M."/>
            <person name="Low L."/>
            <person name="Lozovsky E."/>
            <person name="Lu J."/>
            <person name="Luo M."/>
            <person name="Machado C.A."/>
            <person name="Makalowski W."/>
            <person name="Marzo M."/>
            <person name="Matsuda M."/>
            <person name="Matzkin L."/>
            <person name="McAllister B."/>
            <person name="McBride C.S."/>
            <person name="McKernan B."/>
            <person name="McKernan K."/>
            <person name="Mendez-Lago M."/>
            <person name="Minx P."/>
            <person name="Mollenhauer M.U."/>
            <person name="Montooth K."/>
            <person name="Mount S.M."/>
            <person name="Mu X."/>
            <person name="Myers E."/>
            <person name="Negre B."/>
            <person name="Newfeld S."/>
            <person name="Nielsen R."/>
            <person name="Noor M.A."/>
            <person name="O'Grady P."/>
            <person name="Pachter L."/>
            <person name="Papaceit M."/>
            <person name="Parisi M.J."/>
            <person name="Parisi M."/>
            <person name="Parts L."/>
            <person name="Pedersen J.S."/>
            <person name="Pesole G."/>
            <person name="Phillippy A.M."/>
            <person name="Ponting C.P."/>
            <person name="Pop M."/>
            <person name="Porcelli D."/>
            <person name="Powell J.R."/>
            <person name="Prohaska S."/>
            <person name="Pruitt K."/>
            <person name="Puig M."/>
            <person name="Quesneville H."/>
            <person name="Ram K.R."/>
            <person name="Rand D."/>
            <person name="Rasmussen M.D."/>
            <person name="Reed L.K."/>
            <person name="Reenan R."/>
            <person name="Reily A."/>
            <person name="Remington K.A."/>
            <person name="Rieger T.T."/>
            <person name="Ritchie M.G."/>
            <person name="Robin C."/>
            <person name="Rogers Y.H."/>
            <person name="Rohde C."/>
            <person name="Rozas J."/>
            <person name="Rubenfield M.J."/>
            <person name="Ruiz A."/>
            <person name="Russo S."/>
            <person name="Salzberg S.L."/>
            <person name="Sanchez-Gracia A."/>
            <person name="Saranga D.J."/>
            <person name="Sato H."/>
            <person name="Schaeffer S.W."/>
            <person name="Schatz M.C."/>
            <person name="Schlenke T."/>
            <person name="Schwartz R."/>
            <person name="Segarra C."/>
            <person name="Singh R.S."/>
            <person name="Sirot L."/>
            <person name="Sirota M."/>
            <person name="Sisneros N.B."/>
            <person name="Smith C.D."/>
            <person name="Smith T.F."/>
            <person name="Spieth J."/>
            <person name="Stage D.E."/>
            <person name="Stark A."/>
            <person name="Stephan W."/>
            <person name="Strausberg R.L."/>
            <person name="Strempel S."/>
            <person name="Sturgill D."/>
            <person name="Sutton G."/>
            <person name="Sutton G.G."/>
            <person name="Tao W."/>
            <person name="Teichmann S."/>
            <person name="Tobari Y.N."/>
            <person name="Tomimura Y."/>
            <person name="Tsolas J.M."/>
            <person name="Valente V.L."/>
            <person name="Venter E."/>
            <person name="Venter J.C."/>
            <person name="Vicario S."/>
            <person name="Vieira F.G."/>
            <person name="Vilella A.J."/>
            <person name="Villasante A."/>
            <person name="Walenz B."/>
            <person name="Wang J."/>
            <person name="Wasserman M."/>
            <person name="Watts T."/>
            <person name="Wilson D."/>
            <person name="Wilson R.K."/>
            <person name="Wing R.A."/>
            <person name="Wolfner M.F."/>
            <person name="Wong A."/>
            <person name="Wong G.K."/>
            <person name="Wu C.I."/>
            <person name="Wu G."/>
            <person name="Yamamoto D."/>
            <person name="Yang H.P."/>
            <person name="Yang S.P."/>
            <person name="Yorke J.A."/>
            <person name="Yoshida K."/>
            <person name="Zdobnov E."/>
            <person name="Zhang P."/>
            <person name="Zhang Y."/>
            <person name="Zimin A.V."/>
            <person name="Baldwin J."/>
            <person name="Abdouelleil A."/>
            <person name="Abdulkadir J."/>
            <person name="Abebe A."/>
            <person name="Abera B."/>
            <person name="Abreu J."/>
            <person name="Acer S.C."/>
            <person name="Aftuck L."/>
            <person name="Alexander A."/>
            <person name="An P."/>
            <person name="Anderson E."/>
            <person name="Anderson S."/>
            <person name="Arachi H."/>
            <person name="Azer M."/>
            <person name="Bachantsang P."/>
            <person name="Barry A."/>
            <person name="Bayul T."/>
            <person name="Berlin A."/>
            <person name="Bessette D."/>
            <person name="Bloom T."/>
            <person name="Blye J."/>
            <person name="Boguslavskiy L."/>
            <person name="Bonnet C."/>
            <person name="Boukhgalter B."/>
            <person name="Bourzgui I."/>
            <person name="Brown A."/>
            <person name="Cahill P."/>
            <person name="Channer S."/>
            <person name="Cheshatsang Y."/>
            <person name="Chuda L."/>
            <person name="Citroen M."/>
            <person name="Collymore A."/>
            <person name="Cooke P."/>
            <person name="Costello M."/>
            <person name="D'Aco K."/>
            <person name="Daza R."/>
            <person name="De Haan G."/>
            <person name="DeGray S."/>
            <person name="DeMaso C."/>
            <person name="Dhargay N."/>
            <person name="Dooley K."/>
            <person name="Dooley E."/>
            <person name="Doricent M."/>
            <person name="Dorje P."/>
            <person name="Dorjee K."/>
            <person name="Dupes A."/>
            <person name="Elong R."/>
            <person name="Falk J."/>
            <person name="Farina A."/>
            <person name="Faro S."/>
            <person name="Ferguson D."/>
            <person name="Fisher S."/>
            <person name="Foley C.D."/>
            <person name="Franke A."/>
            <person name="Friedrich D."/>
            <person name="Gadbois L."/>
            <person name="Gearin G."/>
            <person name="Gearin C.R."/>
            <person name="Giannoukos G."/>
            <person name="Goode T."/>
            <person name="Graham J."/>
            <person name="Grandbois E."/>
            <person name="Grewal S."/>
            <person name="Gyaltsen K."/>
            <person name="Hafez N."/>
            <person name="Hagos B."/>
            <person name="Hall J."/>
            <person name="Henson C."/>
            <person name="Hollinger A."/>
            <person name="Honan T."/>
            <person name="Huard M.D."/>
            <person name="Hughes L."/>
            <person name="Hurhula B."/>
            <person name="Husby M.E."/>
            <person name="Kamat A."/>
            <person name="Kanga B."/>
            <person name="Kashin S."/>
            <person name="Khazanovich D."/>
            <person name="Kisner P."/>
            <person name="Lance K."/>
            <person name="Lara M."/>
            <person name="Lee W."/>
            <person name="Lennon N."/>
            <person name="Letendre F."/>
            <person name="LeVine R."/>
            <person name="Lipovsky A."/>
            <person name="Liu X."/>
            <person name="Liu J."/>
            <person name="Liu S."/>
            <person name="Lokyitsang T."/>
            <person name="Lokyitsang Y."/>
            <person name="Lubonja R."/>
            <person name="Lui A."/>
            <person name="MacDonald P."/>
            <person name="Magnisalis V."/>
            <person name="Maru K."/>
            <person name="Matthews C."/>
            <person name="McCusker W."/>
            <person name="McDonough S."/>
            <person name="Mehta T."/>
            <person name="Meldrim J."/>
            <person name="Meneus L."/>
            <person name="Mihai O."/>
            <person name="Mihalev A."/>
            <person name="Mihova T."/>
            <person name="Mittelman R."/>
            <person name="Mlenga V."/>
            <person name="Montmayeur A."/>
            <person name="Mulrain L."/>
            <person name="Navidi A."/>
            <person name="Naylor J."/>
            <person name="Negash T."/>
            <person name="Nguyen T."/>
            <person name="Nguyen N."/>
            <person name="Nicol R."/>
            <person name="Norbu C."/>
            <person name="Norbu N."/>
            <person name="Novod N."/>
            <person name="O'Neill B."/>
            <person name="Osman S."/>
            <person name="Markiewicz E."/>
            <person name="Oyono O.L."/>
            <person name="Patti C."/>
            <person name="Phunkhang P."/>
            <person name="Pierre F."/>
            <person name="Priest M."/>
            <person name="Raghuraman S."/>
            <person name="Rege F."/>
            <person name="Reyes R."/>
            <person name="Rise C."/>
            <person name="Rogov P."/>
            <person name="Ross K."/>
            <person name="Ryan E."/>
            <person name="Settipalli S."/>
            <person name="Shea T."/>
            <person name="Sherpa N."/>
            <person name="Shi L."/>
            <person name="Shih D."/>
            <person name="Sparrow T."/>
            <person name="Spaulding J."/>
            <person name="Stalker J."/>
            <person name="Stange-Thomann N."/>
            <person name="Stavropoulos S."/>
            <person name="Stone C."/>
            <person name="Strader C."/>
            <person name="Tesfaye S."/>
            <person name="Thomson T."/>
            <person name="Thoulutsang Y."/>
            <person name="Thoulutsang D."/>
            <person name="Topham K."/>
            <person name="Topping I."/>
            <person name="Tsamla T."/>
            <person name="Vassiliev H."/>
            <person name="Vo A."/>
            <person name="Wangchuk T."/>
            <person name="Wangdi T."/>
            <person name="Weiand M."/>
            <person name="Wilkinson J."/>
            <person name="Wilson A."/>
            <person name="Yadav S."/>
            <person name="Young G."/>
            <person name="Yu Q."/>
            <person name="Zembek L."/>
            <person name="Zhong D."/>
            <person name="Zimmer A."/>
            <person name="Zwirko Z."/>
            <person name="Jaffe D.B."/>
            <person name="Alvarez P."/>
            <person name="Brockman W."/>
            <person name="Butler J."/>
            <person name="Chin C."/>
            <person name="Gnerre S."/>
            <person name="Grabherr M."/>
            <person name="Kleber M."/>
            <person name="Mauceli E."/>
            <person name="MacCallum I."/>
        </authorList>
    </citation>
    <scope>NUCLEOTIDE SEQUENCE [LARGE SCALE GENOMIC DNA]</scope>
    <source>
        <strain evidence="2">MSH-3 / Tucson 14011-0111.49</strain>
    </source>
</reference>
<dbReference type="Proteomes" id="UP000008744">
    <property type="component" value="Unassembled WGS sequence"/>
</dbReference>
<sequence>MILRRDGSLDERRAAQAVSVVHQFNLEKPQKSLHWLAALGCPQRRCMPALLSPPEMQHGTDDVEAASRFQLNAAQKNKDLRHSTEHRKAILLELSPSVDFWRQSQI</sequence>
<protein>
    <submittedName>
        <fullName evidence="1">GL19350</fullName>
    </submittedName>
</protein>
<evidence type="ECO:0000313" key="2">
    <source>
        <dbReference type="Proteomes" id="UP000008744"/>
    </source>
</evidence>
<gene>
    <name evidence="1" type="primary">Dper\GL19350</name>
    <name evidence="1" type="ORF">Dper_GL19350</name>
</gene>
<proteinExistence type="predicted"/>